<name>A0ABW4VM33_9BACT</name>
<sequence length="121" mass="13935">MPKTSKLSPKKTLRSISLYFAFLLLLSCENHSEDTIIFVDLGQEITLNYSDLFEDLRIIELDNDSEVLVAEVNDVLITDERIIILDKKLSEAIHFYNNTGRLINSIKAEKGFQPNFIYLHT</sequence>
<dbReference type="Pfam" id="PF17170">
    <property type="entry name" value="DUF5128"/>
    <property type="match status" value="1"/>
</dbReference>
<feature type="signal peptide" evidence="1">
    <location>
        <begin position="1"/>
        <end position="32"/>
    </location>
</feature>
<gene>
    <name evidence="2" type="ORF">ACFSKL_08225</name>
</gene>
<accession>A0ABW4VM33</accession>
<dbReference type="Proteomes" id="UP001597361">
    <property type="component" value="Unassembled WGS sequence"/>
</dbReference>
<dbReference type="EMBL" id="JBHUHR010000022">
    <property type="protein sequence ID" value="MFD2034771.1"/>
    <property type="molecule type" value="Genomic_DNA"/>
</dbReference>
<reference evidence="3" key="1">
    <citation type="journal article" date="2019" name="Int. J. Syst. Evol. Microbiol.">
        <title>The Global Catalogue of Microorganisms (GCM) 10K type strain sequencing project: providing services to taxonomists for standard genome sequencing and annotation.</title>
        <authorList>
            <consortium name="The Broad Institute Genomics Platform"/>
            <consortium name="The Broad Institute Genome Sequencing Center for Infectious Disease"/>
            <person name="Wu L."/>
            <person name="Ma J."/>
        </authorList>
    </citation>
    <scope>NUCLEOTIDE SEQUENCE [LARGE SCALE GENOMIC DNA]</scope>
    <source>
        <strain evidence="3">CGMCC 1.15180</strain>
    </source>
</reference>
<dbReference type="RefSeq" id="WP_376885222.1">
    <property type="nucleotide sequence ID" value="NZ_JBHUHR010000022.1"/>
</dbReference>
<evidence type="ECO:0000313" key="2">
    <source>
        <dbReference type="EMBL" id="MFD2034771.1"/>
    </source>
</evidence>
<organism evidence="2 3">
    <name type="scientific">Belliella marina</name>
    <dbReference type="NCBI Taxonomy" id="1644146"/>
    <lineage>
        <taxon>Bacteria</taxon>
        <taxon>Pseudomonadati</taxon>
        <taxon>Bacteroidota</taxon>
        <taxon>Cytophagia</taxon>
        <taxon>Cytophagales</taxon>
        <taxon>Cyclobacteriaceae</taxon>
        <taxon>Belliella</taxon>
    </lineage>
</organism>
<comment type="caution">
    <text evidence="2">The sequence shown here is derived from an EMBL/GenBank/DDBJ whole genome shotgun (WGS) entry which is preliminary data.</text>
</comment>
<evidence type="ECO:0000313" key="3">
    <source>
        <dbReference type="Proteomes" id="UP001597361"/>
    </source>
</evidence>
<keyword evidence="1" id="KW-0732">Signal</keyword>
<proteinExistence type="predicted"/>
<evidence type="ECO:0000256" key="1">
    <source>
        <dbReference type="SAM" id="SignalP"/>
    </source>
</evidence>
<protein>
    <submittedName>
        <fullName evidence="2">6-bladed beta-propeller</fullName>
    </submittedName>
</protein>
<dbReference type="PROSITE" id="PS51257">
    <property type="entry name" value="PROKAR_LIPOPROTEIN"/>
    <property type="match status" value="1"/>
</dbReference>
<keyword evidence="3" id="KW-1185">Reference proteome</keyword>
<feature type="chain" id="PRO_5047069741" evidence="1">
    <location>
        <begin position="33"/>
        <end position="121"/>
    </location>
</feature>